<dbReference type="PANTHER" id="PTHR34610:SF3">
    <property type="entry name" value="SSL7007 PROTEIN"/>
    <property type="match status" value="1"/>
</dbReference>
<sequence length="166" mass="18545">MTPLPHDPPPAEAGEANPPPDPAPLRAVIDTQLLLDWLVFDEPAAAPWVQALIAGRLRWLASPWMQQECERTLRRSVLQRWSPDPQRVAQAWSIWAELHAEAPPQPRLRSRDPDDQAFLDLALACGADALLTRDRDLLVLRKRAAALGLWIGPPQQHPALRDAARP</sequence>
<comment type="caution">
    <text evidence="3">The sequence shown here is derived from an EMBL/GenBank/DDBJ whole genome shotgun (WGS) entry which is preliminary data.</text>
</comment>
<feature type="region of interest" description="Disordered" evidence="1">
    <location>
        <begin position="1"/>
        <end position="24"/>
    </location>
</feature>
<evidence type="ECO:0000313" key="3">
    <source>
        <dbReference type="EMBL" id="MBL0718437.1"/>
    </source>
</evidence>
<dbReference type="Proteomes" id="UP000643207">
    <property type="component" value="Unassembled WGS sequence"/>
</dbReference>
<evidence type="ECO:0000313" key="4">
    <source>
        <dbReference type="Proteomes" id="UP000643207"/>
    </source>
</evidence>
<gene>
    <name evidence="3" type="ORF">JI742_00900</name>
</gene>
<dbReference type="PANTHER" id="PTHR34610">
    <property type="entry name" value="SSL7007 PROTEIN"/>
    <property type="match status" value="1"/>
</dbReference>
<feature type="compositionally biased region" description="Pro residues" evidence="1">
    <location>
        <begin position="1"/>
        <end position="23"/>
    </location>
</feature>
<feature type="domain" description="PIN" evidence="2">
    <location>
        <begin position="26"/>
        <end position="136"/>
    </location>
</feature>
<name>A0A9X0XAQ3_9BURK</name>
<dbReference type="SUPFAM" id="SSF88723">
    <property type="entry name" value="PIN domain-like"/>
    <property type="match status" value="1"/>
</dbReference>
<accession>A0A9X0XAQ3</accession>
<dbReference type="EMBL" id="JAERRA010000001">
    <property type="protein sequence ID" value="MBL0718437.1"/>
    <property type="molecule type" value="Genomic_DNA"/>
</dbReference>
<dbReference type="InterPro" id="IPR029060">
    <property type="entry name" value="PIN-like_dom_sf"/>
</dbReference>
<protein>
    <submittedName>
        <fullName evidence="3">Toxin-antitoxin system toxin component, PIN family</fullName>
    </submittedName>
</protein>
<dbReference type="RefSeq" id="WP_201823095.1">
    <property type="nucleotide sequence ID" value="NZ_JAERRA010000001.1"/>
</dbReference>
<evidence type="ECO:0000259" key="2">
    <source>
        <dbReference type="Pfam" id="PF13470"/>
    </source>
</evidence>
<evidence type="ECO:0000256" key="1">
    <source>
        <dbReference type="SAM" id="MobiDB-lite"/>
    </source>
</evidence>
<dbReference type="AlphaFoldDB" id="A0A9X0XAQ3"/>
<proteinExistence type="predicted"/>
<keyword evidence="4" id="KW-1185">Reference proteome</keyword>
<organism evidence="3 4">
    <name type="scientific">Aquariibacter lacus</name>
    <dbReference type="NCBI Taxonomy" id="2801332"/>
    <lineage>
        <taxon>Bacteria</taxon>
        <taxon>Pseudomonadati</taxon>
        <taxon>Pseudomonadota</taxon>
        <taxon>Betaproteobacteria</taxon>
        <taxon>Burkholderiales</taxon>
        <taxon>Sphaerotilaceae</taxon>
        <taxon>Aquariibacter</taxon>
    </lineage>
</organism>
<reference evidence="3 4" key="1">
    <citation type="submission" date="2021-01" db="EMBL/GenBank/DDBJ databases">
        <title>Piscinibacter sp. Jin2 Genome sequencing and assembly.</title>
        <authorList>
            <person name="Kim I."/>
        </authorList>
    </citation>
    <scope>NUCLEOTIDE SEQUENCE [LARGE SCALE GENOMIC DNA]</scope>
    <source>
        <strain evidence="3 4">Jin2</strain>
    </source>
</reference>
<dbReference type="InterPro" id="IPR002850">
    <property type="entry name" value="PIN_toxin-like"/>
</dbReference>
<dbReference type="NCBIfam" id="TIGR00305">
    <property type="entry name" value="putative toxin-antitoxin system toxin component, PIN family"/>
    <property type="match status" value="1"/>
</dbReference>
<dbReference type="InterPro" id="IPR002716">
    <property type="entry name" value="PIN_dom"/>
</dbReference>
<dbReference type="Pfam" id="PF13470">
    <property type="entry name" value="PIN_3"/>
    <property type="match status" value="1"/>
</dbReference>